<comment type="caution">
    <text evidence="3">The sequence shown here is derived from an EMBL/GenBank/DDBJ whole genome shotgun (WGS) entry which is preliminary data.</text>
</comment>
<protein>
    <recommendedName>
        <fullName evidence="5">Lipoprotein</fullName>
    </recommendedName>
</protein>
<feature type="chain" id="PRO_5039569924" description="Lipoprotein" evidence="2">
    <location>
        <begin position="39"/>
        <end position="185"/>
    </location>
</feature>
<keyword evidence="2" id="KW-0732">Signal</keyword>
<gene>
    <name evidence="3" type="ORF">IW245_007932</name>
</gene>
<name>A0A8J7GJW6_9ACTN</name>
<accession>A0A8J7GJW6</accession>
<dbReference type="RefSeq" id="WP_197008121.1">
    <property type="nucleotide sequence ID" value="NZ_BONS01000013.1"/>
</dbReference>
<feature type="compositionally biased region" description="Low complexity" evidence="1">
    <location>
        <begin position="48"/>
        <end position="84"/>
    </location>
</feature>
<dbReference type="Proteomes" id="UP000622552">
    <property type="component" value="Unassembled WGS sequence"/>
</dbReference>
<reference evidence="3" key="1">
    <citation type="submission" date="2020-11" db="EMBL/GenBank/DDBJ databases">
        <title>Sequencing the genomes of 1000 actinobacteria strains.</title>
        <authorList>
            <person name="Klenk H.-P."/>
        </authorList>
    </citation>
    <scope>NUCLEOTIDE SEQUENCE</scope>
    <source>
        <strain evidence="3">DSM 45356</strain>
    </source>
</reference>
<organism evidence="3 4">
    <name type="scientific">Longispora fulva</name>
    <dbReference type="NCBI Taxonomy" id="619741"/>
    <lineage>
        <taxon>Bacteria</taxon>
        <taxon>Bacillati</taxon>
        <taxon>Actinomycetota</taxon>
        <taxon>Actinomycetes</taxon>
        <taxon>Micromonosporales</taxon>
        <taxon>Micromonosporaceae</taxon>
        <taxon>Longispora</taxon>
    </lineage>
</organism>
<evidence type="ECO:0008006" key="5">
    <source>
        <dbReference type="Google" id="ProtNLM"/>
    </source>
</evidence>
<feature type="signal peptide" evidence="2">
    <location>
        <begin position="1"/>
        <end position="38"/>
    </location>
</feature>
<evidence type="ECO:0000313" key="3">
    <source>
        <dbReference type="EMBL" id="MBG6141738.1"/>
    </source>
</evidence>
<dbReference type="AlphaFoldDB" id="A0A8J7GJW6"/>
<evidence type="ECO:0000313" key="4">
    <source>
        <dbReference type="Proteomes" id="UP000622552"/>
    </source>
</evidence>
<proteinExistence type="predicted"/>
<evidence type="ECO:0000256" key="2">
    <source>
        <dbReference type="SAM" id="SignalP"/>
    </source>
</evidence>
<feature type="region of interest" description="Disordered" evidence="1">
    <location>
        <begin position="42"/>
        <end position="84"/>
    </location>
</feature>
<sequence>MSRIVALFRPAARSLAPTAMGRRTVLALASLTSALALAACGSPSTDQATEPTTTHSAPTTGAVQPSRSAAPSATRSAAPSATRAAGAAATPGAAACPVRAEDLVSALKTGSGDLYTRAGRPAAVEAVVCVGDFSVARTVSDGTTQPSRVLFHHVDGTWRPISLGSAHYCTAEVPADIAAQLPGCA</sequence>
<dbReference type="EMBL" id="JADOUF010000001">
    <property type="protein sequence ID" value="MBG6141738.1"/>
    <property type="molecule type" value="Genomic_DNA"/>
</dbReference>
<evidence type="ECO:0000256" key="1">
    <source>
        <dbReference type="SAM" id="MobiDB-lite"/>
    </source>
</evidence>
<keyword evidence="4" id="KW-1185">Reference proteome</keyword>